<dbReference type="InterPro" id="IPR006442">
    <property type="entry name" value="Antitoxin_Phd/YefM"/>
</dbReference>
<name>A0A1F7IBE5_9BACT</name>
<dbReference type="STRING" id="1802056.A2954_00060"/>
<dbReference type="InterPro" id="IPR036165">
    <property type="entry name" value="YefM-like_sf"/>
</dbReference>
<dbReference type="EMBL" id="MGAG01000020">
    <property type="protein sequence ID" value="OGK40677.1"/>
    <property type="molecule type" value="Genomic_DNA"/>
</dbReference>
<protein>
    <recommendedName>
        <fullName evidence="2">Antitoxin</fullName>
    </recommendedName>
</protein>
<gene>
    <name evidence="3" type="ORF">A2954_00060</name>
</gene>
<evidence type="ECO:0000313" key="4">
    <source>
        <dbReference type="Proteomes" id="UP000177698"/>
    </source>
</evidence>
<evidence type="ECO:0000313" key="3">
    <source>
        <dbReference type="EMBL" id="OGK40677.1"/>
    </source>
</evidence>
<dbReference type="Proteomes" id="UP000177698">
    <property type="component" value="Unassembled WGS sequence"/>
</dbReference>
<reference evidence="3 4" key="1">
    <citation type="journal article" date="2016" name="Nat. Commun.">
        <title>Thousands of microbial genomes shed light on interconnected biogeochemical processes in an aquifer system.</title>
        <authorList>
            <person name="Anantharaman K."/>
            <person name="Brown C.T."/>
            <person name="Hug L.A."/>
            <person name="Sharon I."/>
            <person name="Castelle C.J."/>
            <person name="Probst A.J."/>
            <person name="Thomas B.C."/>
            <person name="Singh A."/>
            <person name="Wilkins M.J."/>
            <person name="Karaoz U."/>
            <person name="Brodie E.L."/>
            <person name="Williams K.H."/>
            <person name="Hubbard S.S."/>
            <person name="Banfield J.F."/>
        </authorList>
    </citation>
    <scope>NUCLEOTIDE SEQUENCE [LARGE SCALE GENOMIC DNA]</scope>
</reference>
<dbReference type="SUPFAM" id="SSF143120">
    <property type="entry name" value="YefM-like"/>
    <property type="match status" value="1"/>
</dbReference>
<sequence length="91" mass="10495">MFNSQNIKSLTDLRLDPAKITKLASVSDNPVYILNRGKPVSVILDVKVYEELIEKLNDSLDALEMKKFEKKPKKIKDWISHDKLVKKLKLS</sequence>
<organism evidence="3 4">
    <name type="scientific">Candidatus Roizmanbacteria bacterium RIFCSPLOWO2_01_FULL_37_12</name>
    <dbReference type="NCBI Taxonomy" id="1802056"/>
    <lineage>
        <taxon>Bacteria</taxon>
        <taxon>Candidatus Roizmaniibacteriota</taxon>
    </lineage>
</organism>
<dbReference type="AlphaFoldDB" id="A0A1F7IBE5"/>
<evidence type="ECO:0000256" key="2">
    <source>
        <dbReference type="RuleBase" id="RU362080"/>
    </source>
</evidence>
<comment type="function">
    <text evidence="2">Antitoxin component of a type II toxin-antitoxin (TA) system.</text>
</comment>
<evidence type="ECO:0000256" key="1">
    <source>
        <dbReference type="ARBA" id="ARBA00009981"/>
    </source>
</evidence>
<proteinExistence type="inferred from homology"/>
<comment type="caution">
    <text evidence="3">The sequence shown here is derived from an EMBL/GenBank/DDBJ whole genome shotgun (WGS) entry which is preliminary data.</text>
</comment>
<dbReference type="Pfam" id="PF02604">
    <property type="entry name" value="PhdYeFM_antitox"/>
    <property type="match status" value="1"/>
</dbReference>
<accession>A0A1F7IBE5</accession>
<comment type="similarity">
    <text evidence="1 2">Belongs to the phD/YefM antitoxin family.</text>
</comment>